<organism evidence="1 2">
    <name type="scientific">Coniosporium tulheliwenetii</name>
    <dbReference type="NCBI Taxonomy" id="3383036"/>
    <lineage>
        <taxon>Eukaryota</taxon>
        <taxon>Fungi</taxon>
        <taxon>Dikarya</taxon>
        <taxon>Ascomycota</taxon>
        <taxon>Pezizomycotina</taxon>
        <taxon>Dothideomycetes</taxon>
        <taxon>Dothideomycetes incertae sedis</taxon>
        <taxon>Coniosporium</taxon>
    </lineage>
</organism>
<comment type="caution">
    <text evidence="1">The sequence shown here is derived from an EMBL/GenBank/DDBJ whole genome shotgun (WGS) entry which is preliminary data.</text>
</comment>
<sequence>MPNVDLKPIFAKLTAPGETIAALENAATSLKTMLEALRPMRNGQRLPAHRTRHRLAKPKRAPISNEPTDSEEDMLIFDEDVDDYDTEDENFIDEDEDEEVEEVDI</sequence>
<accession>A0ACC2Z7W8</accession>
<evidence type="ECO:0000313" key="1">
    <source>
        <dbReference type="EMBL" id="KAJ9643624.1"/>
    </source>
</evidence>
<protein>
    <submittedName>
        <fullName evidence="1">Uncharacterized protein</fullName>
    </submittedName>
</protein>
<dbReference type="EMBL" id="JAPDRP010000011">
    <property type="protein sequence ID" value="KAJ9643624.1"/>
    <property type="molecule type" value="Genomic_DNA"/>
</dbReference>
<gene>
    <name evidence="1" type="ORF">H2199_004303</name>
</gene>
<dbReference type="Proteomes" id="UP001172680">
    <property type="component" value="Unassembled WGS sequence"/>
</dbReference>
<reference evidence="1" key="1">
    <citation type="submission" date="2022-10" db="EMBL/GenBank/DDBJ databases">
        <title>Culturing micro-colonial fungi from biological soil crusts in the Mojave desert and describing Neophaeococcomyces mojavensis, and introducing the new genera and species Taxawa tesnikishii.</title>
        <authorList>
            <person name="Kurbessoian T."/>
            <person name="Stajich J.E."/>
        </authorList>
    </citation>
    <scope>NUCLEOTIDE SEQUENCE</scope>
    <source>
        <strain evidence="1">JES_115</strain>
    </source>
</reference>
<keyword evidence="2" id="KW-1185">Reference proteome</keyword>
<name>A0ACC2Z7W8_9PEZI</name>
<proteinExistence type="predicted"/>
<evidence type="ECO:0000313" key="2">
    <source>
        <dbReference type="Proteomes" id="UP001172680"/>
    </source>
</evidence>